<organism evidence="14 15">
    <name type="scientific">Sphingobium ummariense RL-3</name>
    <dbReference type="NCBI Taxonomy" id="1346791"/>
    <lineage>
        <taxon>Bacteria</taxon>
        <taxon>Pseudomonadati</taxon>
        <taxon>Pseudomonadota</taxon>
        <taxon>Alphaproteobacteria</taxon>
        <taxon>Sphingomonadales</taxon>
        <taxon>Sphingomonadaceae</taxon>
        <taxon>Sphingobium</taxon>
    </lineage>
</organism>
<proteinExistence type="inferred from homology"/>
<dbReference type="InterPro" id="IPR036942">
    <property type="entry name" value="Beta-barrel_TonB_sf"/>
</dbReference>
<dbReference type="GO" id="GO:0009279">
    <property type="term" value="C:cell outer membrane"/>
    <property type="evidence" value="ECO:0007669"/>
    <property type="project" value="UniProtKB-SubCell"/>
</dbReference>
<name>T0KBV3_9SPHN</name>
<dbReference type="eggNOG" id="COG4771">
    <property type="taxonomic scope" value="Bacteria"/>
</dbReference>
<dbReference type="SUPFAM" id="SSF56935">
    <property type="entry name" value="Porins"/>
    <property type="match status" value="1"/>
</dbReference>
<reference evidence="14 15" key="1">
    <citation type="journal article" date="2013" name="Genome Announc.">
        <title>Draft Genome Sequence of Sphingobium ummariense Strain RL-3, a Hexachlorocyclohexane-Degrading Bacterium.</title>
        <authorList>
            <person name="Kohli P."/>
            <person name="Dua A."/>
            <person name="Sangwan N."/>
            <person name="Oldach P."/>
            <person name="Khurana J.P."/>
            <person name="Lal R."/>
        </authorList>
    </citation>
    <scope>NUCLEOTIDE SEQUENCE [LARGE SCALE GENOMIC DNA]</scope>
    <source>
        <strain evidence="14 15">RL-3</strain>
    </source>
</reference>
<feature type="domain" description="TonB-dependent receptor plug" evidence="13">
    <location>
        <begin position="82"/>
        <end position="201"/>
    </location>
</feature>
<keyword evidence="7 9" id="KW-0472">Membrane</keyword>
<dbReference type="OrthoDB" id="7051241at2"/>
<gene>
    <name evidence="14" type="ORF">M529_16950</name>
</gene>
<evidence type="ECO:0000256" key="6">
    <source>
        <dbReference type="ARBA" id="ARBA00023077"/>
    </source>
</evidence>
<dbReference type="PATRIC" id="fig|1346791.3.peg.3269"/>
<evidence type="ECO:0000313" key="14">
    <source>
        <dbReference type="EMBL" id="EQB31003.1"/>
    </source>
</evidence>
<dbReference type="PROSITE" id="PS00430">
    <property type="entry name" value="TONB_DEPENDENT_REC_1"/>
    <property type="match status" value="1"/>
</dbReference>
<dbReference type="PANTHER" id="PTHR47234:SF2">
    <property type="entry name" value="TONB-DEPENDENT RECEPTOR"/>
    <property type="match status" value="1"/>
</dbReference>
<evidence type="ECO:0000256" key="10">
    <source>
        <dbReference type="PROSITE-ProRule" id="PRU10143"/>
    </source>
</evidence>
<dbReference type="InterPro" id="IPR012910">
    <property type="entry name" value="Plug_dom"/>
</dbReference>
<keyword evidence="3 9" id="KW-1134">Transmembrane beta strand</keyword>
<comment type="caution">
    <text evidence="14">The sequence shown here is derived from an EMBL/GenBank/DDBJ whole genome shotgun (WGS) entry which is preliminary data.</text>
</comment>
<keyword evidence="14" id="KW-0675">Receptor</keyword>
<evidence type="ECO:0000256" key="4">
    <source>
        <dbReference type="ARBA" id="ARBA00022692"/>
    </source>
</evidence>
<comment type="similarity">
    <text evidence="9 11">Belongs to the TonB-dependent receptor family.</text>
</comment>
<evidence type="ECO:0000313" key="15">
    <source>
        <dbReference type="Proteomes" id="UP000015523"/>
    </source>
</evidence>
<accession>T0KBV3</accession>
<dbReference type="eggNOG" id="COG1629">
    <property type="taxonomic scope" value="Bacteria"/>
</dbReference>
<dbReference type="InterPro" id="IPR037066">
    <property type="entry name" value="Plug_dom_sf"/>
</dbReference>
<evidence type="ECO:0000256" key="1">
    <source>
        <dbReference type="ARBA" id="ARBA00004571"/>
    </source>
</evidence>
<evidence type="ECO:0000256" key="11">
    <source>
        <dbReference type="RuleBase" id="RU003357"/>
    </source>
</evidence>
<dbReference type="Pfam" id="PF07715">
    <property type="entry name" value="Plug"/>
    <property type="match status" value="1"/>
</dbReference>
<evidence type="ECO:0000256" key="9">
    <source>
        <dbReference type="PROSITE-ProRule" id="PRU01360"/>
    </source>
</evidence>
<dbReference type="Pfam" id="PF00593">
    <property type="entry name" value="TonB_dep_Rec_b-barrel"/>
    <property type="match status" value="1"/>
</dbReference>
<dbReference type="PANTHER" id="PTHR47234">
    <property type="match status" value="1"/>
</dbReference>
<keyword evidence="8 9" id="KW-0998">Cell outer membrane</keyword>
<dbReference type="STRING" id="1346791.M529_16950"/>
<comment type="subcellular location">
    <subcellularLocation>
        <location evidence="1 9">Cell outer membrane</location>
        <topology evidence="1 9">Multi-pass membrane protein</topology>
    </subcellularLocation>
</comment>
<dbReference type="Gene3D" id="2.170.130.10">
    <property type="entry name" value="TonB-dependent receptor, plug domain"/>
    <property type="match status" value="1"/>
</dbReference>
<dbReference type="InterPro" id="IPR039426">
    <property type="entry name" value="TonB-dep_rcpt-like"/>
</dbReference>
<feature type="domain" description="TonB-dependent receptor-like beta-barrel" evidence="12">
    <location>
        <begin position="480"/>
        <end position="983"/>
    </location>
</feature>
<evidence type="ECO:0000256" key="8">
    <source>
        <dbReference type="ARBA" id="ARBA00023237"/>
    </source>
</evidence>
<keyword evidence="6 10" id="KW-0798">TonB box</keyword>
<protein>
    <submittedName>
        <fullName evidence="14">TonB-denpendent receptor</fullName>
    </submittedName>
</protein>
<keyword evidence="2 9" id="KW-0813">Transport</keyword>
<evidence type="ECO:0000256" key="3">
    <source>
        <dbReference type="ARBA" id="ARBA00022452"/>
    </source>
</evidence>
<dbReference type="Gene3D" id="2.40.170.20">
    <property type="entry name" value="TonB-dependent receptor, beta-barrel domain"/>
    <property type="match status" value="1"/>
</dbReference>
<evidence type="ECO:0000256" key="7">
    <source>
        <dbReference type="ARBA" id="ARBA00023136"/>
    </source>
</evidence>
<evidence type="ECO:0000256" key="5">
    <source>
        <dbReference type="ARBA" id="ARBA00022729"/>
    </source>
</evidence>
<evidence type="ECO:0000256" key="2">
    <source>
        <dbReference type="ARBA" id="ARBA00022448"/>
    </source>
</evidence>
<keyword evidence="4 9" id="KW-0812">Transmembrane</keyword>
<dbReference type="Proteomes" id="UP000015523">
    <property type="component" value="Unassembled WGS sequence"/>
</dbReference>
<evidence type="ECO:0000259" key="12">
    <source>
        <dbReference type="Pfam" id="PF00593"/>
    </source>
</evidence>
<dbReference type="InterPro" id="IPR000531">
    <property type="entry name" value="Beta-barrel_TonB"/>
</dbReference>
<feature type="short sequence motif" description="TonB box" evidence="10">
    <location>
        <begin position="69"/>
        <end position="75"/>
    </location>
</feature>
<evidence type="ECO:0000259" key="13">
    <source>
        <dbReference type="Pfam" id="PF07715"/>
    </source>
</evidence>
<dbReference type="PROSITE" id="PS52016">
    <property type="entry name" value="TONB_DEPENDENT_REC_3"/>
    <property type="match status" value="1"/>
</dbReference>
<sequence>MRQSLAAKGERVPSGRIEKGVRLVKTSSITAFLRAGVAPAILGFALLQAPAFAQDVSPQAAGDAAENDTIIVTGSIIRRADAETPSPVTVVTIDNLDKRGVSTVQEGLQRIASNNGPALTNSFSANGAFAAGASAVSLRGLSTNSTLVLFDGMRAAYYPLSDDGTRNFVDLNTIPDDIIDHVEVLRDGASSSYGADAIAGVVNIITKKNFKGVSGRAETGISSRGDGAQYRLSLTAGTGDLEENGYNAYVSGFYYNSKQLKNKDRPYPFNTDDYRRICNDGTCGPNNIVDGLDGDNAYPGFSDVVTNTGSTLFVRPASALTGTQSGRYQILNPDLGCNRSTPYGLTPGELADNPAAPTTVCQEDLTNNYGVINPDIERYGLSGRITARVGDSAEAYAEFNFLQTKVAYDGLPTTIRGNAPAPFYFPRYSTSANIAYYGGNTVLQLPVYVCPRGTTVACTAANGTLNPNNPFAAQGQTAAIIGRLPNSIEHDESRTRAYRGALGIKGPINDNWTYDVNATAMHMDLRRKSDGYVYIQHLLDVIADGSFNFVNPAANSQDVLDYLMPTAQATSTSDLVQTQANVSGSLMDLPGGPLQVGVGVSFRYEAIDSPSINSDFNGGTERYYRLNGFAVKGSRRVYSAFAEVNAPILDQLEVNASGRYDRYSGGTDNFSPKIGVKVKPIRQVMLRGTYSKGFRIPSFGEANATFPTTGYVSNTASIFNDQYLAQYGCTVATFASCPAYIRNGTYGQTSVGNPDLKPEKSRSFTAGILVEPIRGLSFTVDYYNIKKTNAITTANNAPAIDAYYAGQDIPAGYTVIPDAPDTANPGALPRIAFVQSGFINANTIKSEGLDFGANADLAITDGIRWQSSLEASYIMKLETRFPDGSVERYDGTLGNFNLTAGSGTPKWRGTLLNTLDFGSFAISNTVNFFGGYDLSATDQGTGYKDCGLNDGSLPCRVKDYITFDLNAQVRVNDSFTLYANMLNMFDKLPRIDTVTYGAHAYNPVQGGEGILGRYFRVGVKVNY</sequence>
<dbReference type="AlphaFoldDB" id="T0KBV3"/>
<dbReference type="InterPro" id="IPR010916">
    <property type="entry name" value="TonB_box_CS"/>
</dbReference>
<keyword evidence="5" id="KW-0732">Signal</keyword>
<dbReference type="EMBL" id="AUWY01000112">
    <property type="protein sequence ID" value="EQB31003.1"/>
    <property type="molecule type" value="Genomic_DNA"/>
</dbReference>
<keyword evidence="15" id="KW-1185">Reference proteome</keyword>